<dbReference type="PANTHER" id="PTHR32523:SF8">
    <property type="entry name" value="DOLICHOL KINASE"/>
    <property type="match status" value="1"/>
</dbReference>
<feature type="compositionally biased region" description="Low complexity" evidence="18">
    <location>
        <begin position="231"/>
        <end position="245"/>
    </location>
</feature>
<dbReference type="SUPFAM" id="SSF144232">
    <property type="entry name" value="HIT/MYND zinc finger-like"/>
    <property type="match status" value="1"/>
</dbReference>
<dbReference type="EC" id="2.7.1.182" evidence="15"/>
<evidence type="ECO:0000313" key="20">
    <source>
        <dbReference type="EMBL" id="GFR41714.1"/>
    </source>
</evidence>
<evidence type="ECO:0000256" key="17">
    <source>
        <dbReference type="PROSITE-ProRule" id="PRU00134"/>
    </source>
</evidence>
<keyword evidence="4" id="KW-0934">Plastid</keyword>
<dbReference type="EMBL" id="BMAR01000002">
    <property type="protein sequence ID" value="GFR41714.1"/>
    <property type="molecule type" value="Genomic_DNA"/>
</dbReference>
<evidence type="ECO:0000256" key="16">
    <source>
        <dbReference type="ARBA" id="ARBA00048889"/>
    </source>
</evidence>
<feature type="domain" description="MYND-type" evidence="19">
    <location>
        <begin position="1107"/>
        <end position="1157"/>
    </location>
</feature>
<dbReference type="GO" id="GO:0010276">
    <property type="term" value="F:phytol kinase activity"/>
    <property type="evidence" value="ECO:0007669"/>
    <property type="project" value="UniProtKB-EC"/>
</dbReference>
<dbReference type="InterPro" id="IPR039606">
    <property type="entry name" value="Phytol/farnesol_kinase"/>
</dbReference>
<gene>
    <name evidence="20" type="ORF">Agub_g2464</name>
</gene>
<keyword evidence="8 17" id="KW-0863">Zinc-finger</keyword>
<dbReference type="GO" id="GO:0016020">
    <property type="term" value="C:membrane"/>
    <property type="evidence" value="ECO:0007669"/>
    <property type="project" value="UniProtKB-SubCell"/>
</dbReference>
<keyword evidence="10" id="KW-0862">Zinc</keyword>
<dbReference type="GO" id="GO:0008270">
    <property type="term" value="F:zinc ion binding"/>
    <property type="evidence" value="ECO:0007669"/>
    <property type="project" value="UniProtKB-KW"/>
</dbReference>
<comment type="pathway">
    <text evidence="14">Cofactor biosynthesis; tocopherol biosynthesis.</text>
</comment>
<keyword evidence="3" id="KW-0150">Chloroplast</keyword>
<protein>
    <recommendedName>
        <fullName evidence="15">phytol kinase</fullName>
        <ecNumber evidence="15">2.7.1.182</ecNumber>
    </recommendedName>
</protein>
<dbReference type="AlphaFoldDB" id="A0AAD3DH39"/>
<comment type="caution">
    <text evidence="20">The sequence shown here is derived from an EMBL/GenBank/DDBJ whole genome shotgun (WGS) entry which is preliminary data.</text>
</comment>
<evidence type="ECO:0000259" key="19">
    <source>
        <dbReference type="PROSITE" id="PS50865"/>
    </source>
</evidence>
<comment type="subcellular location">
    <subcellularLocation>
        <location evidence="1">Plastid</location>
        <location evidence="1">Chloroplast membrane</location>
        <topology evidence="1">Multi-pass membrane protein</topology>
    </subcellularLocation>
</comment>
<keyword evidence="13" id="KW-0472">Membrane</keyword>
<dbReference type="GO" id="GO:0009507">
    <property type="term" value="C:chloroplast"/>
    <property type="evidence" value="ECO:0007669"/>
    <property type="project" value="UniProtKB-SubCell"/>
</dbReference>
<name>A0AAD3DH39_9CHLO</name>
<keyword evidence="6" id="KW-0812">Transmembrane</keyword>
<evidence type="ECO:0000256" key="15">
    <source>
        <dbReference type="ARBA" id="ARBA00039024"/>
    </source>
</evidence>
<keyword evidence="11" id="KW-0809">Transit peptide</keyword>
<dbReference type="PROSITE" id="PS50865">
    <property type="entry name" value="ZF_MYND_2"/>
    <property type="match status" value="1"/>
</dbReference>
<feature type="region of interest" description="Disordered" evidence="18">
    <location>
        <begin position="526"/>
        <end position="570"/>
    </location>
</feature>
<comment type="similarity">
    <text evidence="2">Belongs to the polyprenol kinase family.</text>
</comment>
<dbReference type="Proteomes" id="UP001054857">
    <property type="component" value="Unassembled WGS sequence"/>
</dbReference>
<evidence type="ECO:0000256" key="7">
    <source>
        <dbReference type="ARBA" id="ARBA00022723"/>
    </source>
</evidence>
<keyword evidence="21" id="KW-1185">Reference proteome</keyword>
<feature type="compositionally biased region" description="Low complexity" evidence="18">
    <location>
        <begin position="528"/>
        <end position="544"/>
    </location>
</feature>
<evidence type="ECO:0000313" key="21">
    <source>
        <dbReference type="Proteomes" id="UP001054857"/>
    </source>
</evidence>
<evidence type="ECO:0000256" key="10">
    <source>
        <dbReference type="ARBA" id="ARBA00022833"/>
    </source>
</evidence>
<evidence type="ECO:0000256" key="8">
    <source>
        <dbReference type="ARBA" id="ARBA00022771"/>
    </source>
</evidence>
<dbReference type="Gene3D" id="6.10.140.2220">
    <property type="match status" value="1"/>
</dbReference>
<evidence type="ECO:0000256" key="3">
    <source>
        <dbReference type="ARBA" id="ARBA00022528"/>
    </source>
</evidence>
<evidence type="ECO:0000256" key="14">
    <source>
        <dbReference type="ARBA" id="ARBA00024015"/>
    </source>
</evidence>
<evidence type="ECO:0000256" key="9">
    <source>
        <dbReference type="ARBA" id="ARBA00022777"/>
    </source>
</evidence>
<proteinExistence type="inferred from homology"/>
<feature type="compositionally biased region" description="Low complexity" evidence="18">
    <location>
        <begin position="552"/>
        <end position="570"/>
    </location>
</feature>
<dbReference type="PROSITE" id="PS01360">
    <property type="entry name" value="ZF_MYND_1"/>
    <property type="match status" value="1"/>
</dbReference>
<evidence type="ECO:0000256" key="6">
    <source>
        <dbReference type="ARBA" id="ARBA00022692"/>
    </source>
</evidence>
<dbReference type="PANTHER" id="PTHR32523">
    <property type="entry name" value="PHYTOL KINASE 1, CHLOROPLASTIC"/>
    <property type="match status" value="1"/>
</dbReference>
<feature type="region of interest" description="Disordered" evidence="18">
    <location>
        <begin position="427"/>
        <end position="505"/>
    </location>
</feature>
<accession>A0AAD3DH39</accession>
<feature type="compositionally biased region" description="Low complexity" evidence="18">
    <location>
        <begin position="430"/>
        <end position="447"/>
    </location>
</feature>
<keyword evidence="5" id="KW-0808">Transferase</keyword>
<dbReference type="Pfam" id="PF01753">
    <property type="entry name" value="zf-MYND"/>
    <property type="match status" value="1"/>
</dbReference>
<evidence type="ECO:0000256" key="11">
    <source>
        <dbReference type="ARBA" id="ARBA00022946"/>
    </source>
</evidence>
<evidence type="ECO:0000256" key="12">
    <source>
        <dbReference type="ARBA" id="ARBA00022989"/>
    </source>
</evidence>
<feature type="compositionally biased region" description="Low complexity" evidence="18">
    <location>
        <begin position="458"/>
        <end position="494"/>
    </location>
</feature>
<comment type="catalytic activity">
    <reaction evidence="16">
        <text>phytol + CTP = phytyl phosphate + CDP + H(+)</text>
        <dbReference type="Rhea" id="RHEA:38055"/>
        <dbReference type="ChEBI" id="CHEBI:15378"/>
        <dbReference type="ChEBI" id="CHEBI:17327"/>
        <dbReference type="ChEBI" id="CHEBI:37563"/>
        <dbReference type="ChEBI" id="CHEBI:58069"/>
        <dbReference type="ChEBI" id="CHEBI:75483"/>
        <dbReference type="EC" id="2.7.1.182"/>
    </reaction>
</comment>
<organism evidence="20 21">
    <name type="scientific">Astrephomene gubernaculifera</name>
    <dbReference type="NCBI Taxonomy" id="47775"/>
    <lineage>
        <taxon>Eukaryota</taxon>
        <taxon>Viridiplantae</taxon>
        <taxon>Chlorophyta</taxon>
        <taxon>core chlorophytes</taxon>
        <taxon>Chlorophyceae</taxon>
        <taxon>CS clade</taxon>
        <taxon>Chlamydomonadales</taxon>
        <taxon>Astrephomenaceae</taxon>
        <taxon>Astrephomene</taxon>
    </lineage>
</organism>
<dbReference type="InterPro" id="IPR002893">
    <property type="entry name" value="Znf_MYND"/>
</dbReference>
<feature type="region of interest" description="Disordered" evidence="18">
    <location>
        <begin position="831"/>
        <end position="861"/>
    </location>
</feature>
<keyword evidence="12" id="KW-1133">Transmembrane helix</keyword>
<evidence type="ECO:0000256" key="5">
    <source>
        <dbReference type="ARBA" id="ARBA00022679"/>
    </source>
</evidence>
<keyword evidence="7" id="KW-0479">Metal-binding</keyword>
<evidence type="ECO:0000256" key="1">
    <source>
        <dbReference type="ARBA" id="ARBA00004508"/>
    </source>
</evidence>
<feature type="region of interest" description="Disordered" evidence="18">
    <location>
        <begin position="171"/>
        <end position="190"/>
    </location>
</feature>
<sequence length="1168" mass="123871">MLEPLMSYSDLLEKPHELEIIWSRSESQLSFLKAHATALRMLISNRFNAETGSGIEGGEGSVAHGQGESRALGDACSRAGIAVTRILSHLFYTACKDVESCKKISWDGVCFMDIVAAVARSCVRSDTLQCLSQLVARDLFKDPNERFSWYVAVINLLEGLLAFCNVGADKDSDDDETSGNNNRSSSHLTSDDHDTTLLYEILESMNKSYLLEHLAKGFLLHRREVPSPAATSSTSSSSSSSSNTSVQPPALTGVVNDVLARLLVTAERQLDVSTTAGRGEDPDAWTAYCPFGACMQYLMAAHMAAQLRSAETIDGCHLDDGRDVRNGGAGGSSSDAGSTMYGLSTDALPPVLEECCGGCTRPDCKASTLGTCSVRGVLRYWVRALEADEQTQRRQVISPRAKFAMSMRLAKVALLWWFKATGKSPRVRHAGAASGTGQHAQSAAAASVPPPQERRLTQKQMRQAKQLKQQAQQQQAEGGARAKQQQQRQRGLLAPRADRFRPSDCPSLAMDAVITAARCLHAGRRYRSSSSAGDGSGGSTAQDASRSREAGGEASSASGNANGSSSTSGGVEVAVLPEDWWRDALTVFDISLEEVGSLRDVCNMGGLYELSKQVTLCGTRNHSHHRGLLLSSSVAANLRNAHPLGLLPCLERVLRRGLPHMLGHASGLSGLFSILANEVSMRSLLLTAEFDQLVPYVVTSSKAVSRLVSKEAMSNHNFECDAMDAIARFSVPQGLLQVMRLCGRALAMRSAGMVDVQEKPAAEEGAAVGAACGSVPSGVANEEGPDPGCSSSSSHAAAVASSSSSTSAASASATEQQLSFGFVFTAGGATPPADANVDDDGGDADVSGNDDGGSSDLPGVSEVPVEAAERVLLLGSVMAARRLPAMAAVLPHISSYGINLLALNSKAQEEVASLMLRWVPLLTTAYLLALERGQVAAAAAWKQLLLSDIDVFSVMDVALAAAHDVTTSQLGRIYTDSGSRSLLLNFAPAVQAMILAFPDEMADAMAPQFTQVMSEALGKGASGGGARKGRLPFLSLVYVLRMHVMLEWEGSSHVMDAEQRHTITCMSGEYGDAVRVQANEKVRSRLLKKHGCVAERLTPPHLVSGRARVCGNPRCTNLAGDGEAELPLQPCGKCGRVLYCSRDCQMAHARGGHKELCALVRAAAAARR</sequence>
<evidence type="ECO:0000256" key="2">
    <source>
        <dbReference type="ARBA" id="ARBA00010794"/>
    </source>
</evidence>
<feature type="region of interest" description="Disordered" evidence="18">
    <location>
        <begin position="229"/>
        <end position="249"/>
    </location>
</feature>
<keyword evidence="9" id="KW-0418">Kinase</keyword>
<reference evidence="20 21" key="1">
    <citation type="journal article" date="2021" name="Sci. Rep.">
        <title>Genome sequencing of the multicellular alga Astrephomene provides insights into convergent evolution of germ-soma differentiation.</title>
        <authorList>
            <person name="Yamashita S."/>
            <person name="Yamamoto K."/>
            <person name="Matsuzaki R."/>
            <person name="Suzuki S."/>
            <person name="Yamaguchi H."/>
            <person name="Hirooka S."/>
            <person name="Minakuchi Y."/>
            <person name="Miyagishima S."/>
            <person name="Kawachi M."/>
            <person name="Toyoda A."/>
            <person name="Nozaki H."/>
        </authorList>
    </citation>
    <scope>NUCLEOTIDE SEQUENCE [LARGE SCALE GENOMIC DNA]</scope>
    <source>
        <strain evidence="20 21">NIES-4017</strain>
    </source>
</reference>
<evidence type="ECO:0000256" key="13">
    <source>
        <dbReference type="ARBA" id="ARBA00023136"/>
    </source>
</evidence>
<evidence type="ECO:0000256" key="4">
    <source>
        <dbReference type="ARBA" id="ARBA00022640"/>
    </source>
</evidence>
<feature type="compositionally biased region" description="Low complexity" evidence="18">
    <location>
        <begin position="844"/>
        <end position="856"/>
    </location>
</feature>
<evidence type="ECO:0000256" key="18">
    <source>
        <dbReference type="SAM" id="MobiDB-lite"/>
    </source>
</evidence>